<dbReference type="InterPro" id="IPR003323">
    <property type="entry name" value="OTU_dom"/>
</dbReference>
<feature type="region of interest" description="Disordered" evidence="7">
    <location>
        <begin position="373"/>
        <end position="406"/>
    </location>
</feature>
<comment type="caution">
    <text evidence="9">The sequence shown here is derived from an EMBL/GenBank/DDBJ whole genome shotgun (WGS) entry which is preliminary data.</text>
</comment>
<feature type="compositionally biased region" description="Basic residues" evidence="7">
    <location>
        <begin position="999"/>
        <end position="1010"/>
    </location>
</feature>
<sequence>AHSCCIAPNRTAARSASHQVSWLGLGTTVKRDARQTKKKNSLVETLESAKSDAKVQGIRSESASEAMFQPQPTSFAFHASAHNPYSHPHPHGHGQTYMQSQSGSSQDHRPQNSGGYSISTGAAGLGETMMRNEEGGGGARGRGVGRVEMRMRMGMAGDGVGGGASHDAGIDTGMAGSHYGYLSSARAERGSGSGPISGSGSGSGSDSDAVSRSGGRGHGHGLGRGHGQAGAVGAGMGAGAGAGVGSSSGASSVGLDSMGNPLVMGGGGDGGDGGGGGRLGLGIGMGMGQMGMGMGNLNGMGMGLGHSGLSLPGAASAPASSSSASSSSCSSSSSSSSRSLSRSSHPHSHSHSHSSYGYSHANLYSNHNLLHGHLQQQQHPPPPHPHPGASSSTTSSSSAFYTTNSNANPGFTNTAAALAPDHAHAPAHAVSSTRRPCAMEPGDPSDVAAQEAAARDYQPQLEVSWLATPTPGDARLAPVAEPPKLRLLVLVLVLSLFSPSTHKNLTILFESNAIESNTIEFDVSSTSKAPIEPESLLGLLVGDKITSDAITDEYAKADEIYIAKTIVSPIPAFLAQGLRANLPQTYSHYRPVQGDGNCGWRAIGFSYFEHLINNGDQHQILGEAARITSLNQYLLNVGGYDRMLFEDMVEETIGLLKDVAQNIANPQLAMDIMVQRFNDQGSSNAIIYHLRLLALSWLKGNVELYEPFIPAETGIIGYCAEIERPNREIDHLGIILLVQVLLKPINFVLEIAYLDRSPGNQVNIYRFPDEANGQDPAALGPIIYLLYRPDHYDILYKSPPNPPPLNLQVHRVGSFSHSQEIASVGPPLHSYSLDYGPLAMLPGFGGPPSGLSSALSSLGSPTSTSPLPDAYDPSPQSPWLATPYSDHHIQQQQQQQQTAPAPRPQPQTPARPQQSTPAPTKPSQPVDYQLRFSHQCWHLNNTSSAQPSVIPGQAGFHEPSFTTAMFKNSHFNKAHYNNPHFHPEEWTPDDDGHHERLPAPKKKGRVRSDH</sequence>
<evidence type="ECO:0000313" key="10">
    <source>
        <dbReference type="Proteomes" id="UP001239213"/>
    </source>
</evidence>
<dbReference type="InterPro" id="IPR019400">
    <property type="entry name" value="Peptidase_C65_otubain"/>
</dbReference>
<feature type="region of interest" description="Disordered" evidence="7">
    <location>
        <begin position="312"/>
        <end position="358"/>
    </location>
</feature>
<dbReference type="CDD" id="cd22749">
    <property type="entry name" value="Otubain_C65"/>
    <property type="match status" value="1"/>
</dbReference>
<proteinExistence type="predicted"/>
<feature type="region of interest" description="Disordered" evidence="7">
    <location>
        <begin position="982"/>
        <end position="1010"/>
    </location>
</feature>
<keyword evidence="3" id="KW-0645">Protease</keyword>
<dbReference type="Gene3D" id="1.20.1300.20">
    <property type="entry name" value="Peptidase C65 Otubain, subdomain 2"/>
    <property type="match status" value="1"/>
</dbReference>
<dbReference type="InterPro" id="IPR042468">
    <property type="entry name" value="Peptidase_C65_otubain_sub1"/>
</dbReference>
<dbReference type="EC" id="3.4.19.12" evidence="2"/>
<feature type="non-terminal residue" evidence="9">
    <location>
        <position position="1"/>
    </location>
</feature>
<evidence type="ECO:0000256" key="5">
    <source>
        <dbReference type="ARBA" id="ARBA00022801"/>
    </source>
</evidence>
<evidence type="ECO:0000256" key="1">
    <source>
        <dbReference type="ARBA" id="ARBA00000707"/>
    </source>
</evidence>
<evidence type="ECO:0000256" key="7">
    <source>
        <dbReference type="SAM" id="MobiDB-lite"/>
    </source>
</evidence>
<dbReference type="PROSITE" id="PS50802">
    <property type="entry name" value="OTU"/>
    <property type="match status" value="1"/>
</dbReference>
<dbReference type="GO" id="GO:0006508">
    <property type="term" value="P:proteolysis"/>
    <property type="evidence" value="ECO:0007669"/>
    <property type="project" value="UniProtKB-KW"/>
</dbReference>
<dbReference type="GO" id="GO:0071108">
    <property type="term" value="P:protein K48-linked deubiquitination"/>
    <property type="evidence" value="ECO:0007669"/>
    <property type="project" value="TreeGrafter"/>
</dbReference>
<feature type="compositionally biased region" description="Low complexity" evidence="7">
    <location>
        <begin position="312"/>
        <end position="343"/>
    </location>
</feature>
<comment type="catalytic activity">
    <reaction evidence="1">
        <text>Thiol-dependent hydrolysis of ester, thioester, amide, peptide and isopeptide bonds formed by the C-terminal Gly of ubiquitin (a 76-residue protein attached to proteins as an intracellular targeting signal).</text>
        <dbReference type="EC" id="3.4.19.12"/>
    </reaction>
</comment>
<accession>A0AAI9VIA7</accession>
<dbReference type="InterPro" id="IPR038765">
    <property type="entry name" value="Papain-like_cys_pep_sf"/>
</dbReference>
<dbReference type="Gene3D" id="3.30.200.60">
    <property type="entry name" value="Peptidase C65 Otubain, subdomain 1"/>
    <property type="match status" value="1"/>
</dbReference>
<dbReference type="SUPFAM" id="SSF54001">
    <property type="entry name" value="Cysteine proteinases"/>
    <property type="match status" value="1"/>
</dbReference>
<feature type="compositionally biased region" description="Low complexity" evidence="7">
    <location>
        <begin position="387"/>
        <end position="399"/>
    </location>
</feature>
<dbReference type="GO" id="GO:0005634">
    <property type="term" value="C:nucleus"/>
    <property type="evidence" value="ECO:0007669"/>
    <property type="project" value="TreeGrafter"/>
</dbReference>
<dbReference type="EMBL" id="MPDP01000072">
    <property type="protein sequence ID" value="KAK1485065.1"/>
    <property type="molecule type" value="Genomic_DNA"/>
</dbReference>
<dbReference type="GO" id="GO:0004843">
    <property type="term" value="F:cysteine-type deubiquitinase activity"/>
    <property type="evidence" value="ECO:0007669"/>
    <property type="project" value="UniProtKB-EC"/>
</dbReference>
<dbReference type="Pfam" id="PF10275">
    <property type="entry name" value="Peptidase_C65"/>
    <property type="match status" value="1"/>
</dbReference>
<name>A0AAI9VIA7_9PEZI</name>
<feature type="compositionally biased region" description="Gly residues" evidence="7">
    <location>
        <begin position="191"/>
        <end position="203"/>
    </location>
</feature>
<evidence type="ECO:0000259" key="8">
    <source>
        <dbReference type="PROSITE" id="PS50802"/>
    </source>
</evidence>
<feature type="compositionally biased region" description="Basic and acidic residues" evidence="7">
    <location>
        <begin position="982"/>
        <end position="998"/>
    </location>
</feature>
<evidence type="ECO:0000256" key="4">
    <source>
        <dbReference type="ARBA" id="ARBA00022786"/>
    </source>
</evidence>
<dbReference type="GO" id="GO:0043130">
    <property type="term" value="F:ubiquitin binding"/>
    <property type="evidence" value="ECO:0007669"/>
    <property type="project" value="TreeGrafter"/>
</dbReference>
<feature type="region of interest" description="Disordered" evidence="7">
    <location>
        <begin position="186"/>
        <end position="230"/>
    </location>
</feature>
<evidence type="ECO:0000256" key="3">
    <source>
        <dbReference type="ARBA" id="ARBA00022670"/>
    </source>
</evidence>
<keyword evidence="10" id="KW-1185">Reference proteome</keyword>
<reference evidence="9" key="1">
    <citation type="submission" date="2016-11" db="EMBL/GenBank/DDBJ databases">
        <title>The genome sequence of Colletotrichum cuscutae.</title>
        <authorList>
            <person name="Baroncelli R."/>
        </authorList>
    </citation>
    <scope>NUCLEOTIDE SEQUENCE</scope>
    <source>
        <strain evidence="9">IMI 304802</strain>
    </source>
</reference>
<dbReference type="PANTHER" id="PTHR12931:SF15">
    <property type="entry name" value="UBIQUITIN THIOESTERASE OTUBAIN-LIKE"/>
    <property type="match status" value="1"/>
</dbReference>
<protein>
    <recommendedName>
        <fullName evidence="2">ubiquitinyl hydrolase 1</fullName>
        <ecNumber evidence="2">3.4.19.12</ecNumber>
    </recommendedName>
</protein>
<feature type="compositionally biased region" description="Low complexity" evidence="7">
    <location>
        <begin position="204"/>
        <end position="213"/>
    </location>
</feature>
<keyword evidence="6" id="KW-0788">Thiol protease</keyword>
<feature type="domain" description="OTU" evidence="8">
    <location>
        <begin position="587"/>
        <end position="798"/>
    </location>
</feature>
<feature type="region of interest" description="Disordered" evidence="7">
    <location>
        <begin position="78"/>
        <end position="122"/>
    </location>
</feature>
<feature type="compositionally biased region" description="Polar residues" evidence="7">
    <location>
        <begin position="96"/>
        <end position="120"/>
    </location>
</feature>
<gene>
    <name evidence="9" type="ORF">CCUS01_15398</name>
</gene>
<evidence type="ECO:0000313" key="9">
    <source>
        <dbReference type="EMBL" id="KAK1485065.1"/>
    </source>
</evidence>
<feature type="compositionally biased region" description="Low complexity" evidence="7">
    <location>
        <begin position="890"/>
        <end position="900"/>
    </location>
</feature>
<organism evidence="9 10">
    <name type="scientific">Colletotrichum cuscutae</name>
    <dbReference type="NCBI Taxonomy" id="1209917"/>
    <lineage>
        <taxon>Eukaryota</taxon>
        <taxon>Fungi</taxon>
        <taxon>Dikarya</taxon>
        <taxon>Ascomycota</taxon>
        <taxon>Pezizomycotina</taxon>
        <taxon>Sordariomycetes</taxon>
        <taxon>Hypocreomycetidae</taxon>
        <taxon>Glomerellales</taxon>
        <taxon>Glomerellaceae</taxon>
        <taxon>Colletotrichum</taxon>
        <taxon>Colletotrichum acutatum species complex</taxon>
    </lineage>
</organism>
<dbReference type="AlphaFoldDB" id="A0AAI9VIA7"/>
<feature type="region of interest" description="Disordered" evidence="7">
    <location>
        <begin position="422"/>
        <end position="454"/>
    </location>
</feature>
<keyword evidence="4" id="KW-0833">Ubl conjugation pathway</keyword>
<dbReference type="Proteomes" id="UP001239213">
    <property type="component" value="Unassembled WGS sequence"/>
</dbReference>
<keyword evidence="5" id="KW-0378">Hydrolase</keyword>
<feature type="compositionally biased region" description="Low complexity" evidence="7">
    <location>
        <begin position="850"/>
        <end position="868"/>
    </location>
</feature>
<dbReference type="PANTHER" id="PTHR12931">
    <property type="entry name" value="UBIQUITIN THIOLESTERASE PROTEIN OTUB"/>
    <property type="match status" value="1"/>
</dbReference>
<evidence type="ECO:0000256" key="6">
    <source>
        <dbReference type="ARBA" id="ARBA00022807"/>
    </source>
</evidence>
<evidence type="ECO:0000256" key="2">
    <source>
        <dbReference type="ARBA" id="ARBA00012759"/>
    </source>
</evidence>
<dbReference type="InterPro" id="IPR042467">
    <property type="entry name" value="Peptidase_C65_otubain_sub2"/>
</dbReference>
<feature type="region of interest" description="Disordered" evidence="7">
    <location>
        <begin position="850"/>
        <end position="926"/>
    </location>
</feature>